<reference evidence="1 2" key="1">
    <citation type="submission" date="2021-06" db="EMBL/GenBank/DDBJ databases">
        <title>Caerostris extrusa draft genome.</title>
        <authorList>
            <person name="Kono N."/>
            <person name="Arakawa K."/>
        </authorList>
    </citation>
    <scope>NUCLEOTIDE SEQUENCE [LARGE SCALE GENOMIC DNA]</scope>
</reference>
<organism evidence="1 2">
    <name type="scientific">Caerostris extrusa</name>
    <name type="common">Bark spider</name>
    <name type="synonym">Caerostris bankana</name>
    <dbReference type="NCBI Taxonomy" id="172846"/>
    <lineage>
        <taxon>Eukaryota</taxon>
        <taxon>Metazoa</taxon>
        <taxon>Ecdysozoa</taxon>
        <taxon>Arthropoda</taxon>
        <taxon>Chelicerata</taxon>
        <taxon>Arachnida</taxon>
        <taxon>Araneae</taxon>
        <taxon>Araneomorphae</taxon>
        <taxon>Entelegynae</taxon>
        <taxon>Araneoidea</taxon>
        <taxon>Araneidae</taxon>
        <taxon>Caerostris</taxon>
    </lineage>
</organism>
<comment type="caution">
    <text evidence="1">The sequence shown here is derived from an EMBL/GenBank/DDBJ whole genome shotgun (WGS) entry which is preliminary data.</text>
</comment>
<sequence>MQRPTQKLNGAKNTCNSFLGRQITNISPHKTAQRKRYLRKSVSPRLDFGIEKPNTKLKKDSTSAQHVLSTMEMFIERLLEKTFSLR</sequence>
<proteinExistence type="predicted"/>
<name>A0AAV4VIZ8_CAEEX</name>
<evidence type="ECO:0000313" key="2">
    <source>
        <dbReference type="Proteomes" id="UP001054945"/>
    </source>
</evidence>
<gene>
    <name evidence="1" type="ORF">CEXT_594251</name>
</gene>
<protein>
    <submittedName>
        <fullName evidence="1">Uncharacterized protein</fullName>
    </submittedName>
</protein>
<keyword evidence="2" id="KW-1185">Reference proteome</keyword>
<dbReference type="AlphaFoldDB" id="A0AAV4VIZ8"/>
<evidence type="ECO:0000313" key="1">
    <source>
        <dbReference type="EMBL" id="GIY69498.1"/>
    </source>
</evidence>
<dbReference type="Proteomes" id="UP001054945">
    <property type="component" value="Unassembled WGS sequence"/>
</dbReference>
<accession>A0AAV4VIZ8</accession>
<dbReference type="EMBL" id="BPLR01014542">
    <property type="protein sequence ID" value="GIY69498.1"/>
    <property type="molecule type" value="Genomic_DNA"/>
</dbReference>